<feature type="transmembrane region" description="Helical" evidence="8">
    <location>
        <begin position="35"/>
        <end position="52"/>
    </location>
</feature>
<keyword evidence="5 8" id="KW-1133">Transmembrane helix</keyword>
<comment type="caution">
    <text evidence="9">The sequence shown here is derived from an EMBL/GenBank/DDBJ whole genome shotgun (WGS) entry which is preliminary data.</text>
</comment>
<evidence type="ECO:0008006" key="11">
    <source>
        <dbReference type="Google" id="ProtNLM"/>
    </source>
</evidence>
<feature type="transmembrane region" description="Helical" evidence="8">
    <location>
        <begin position="389"/>
        <end position="411"/>
    </location>
</feature>
<feature type="transmembrane region" description="Helical" evidence="8">
    <location>
        <begin position="103"/>
        <end position="124"/>
    </location>
</feature>
<organism evidence="9 10">
    <name type="scientific">Coccomyxa subellipsoidea</name>
    <dbReference type="NCBI Taxonomy" id="248742"/>
    <lineage>
        <taxon>Eukaryota</taxon>
        <taxon>Viridiplantae</taxon>
        <taxon>Chlorophyta</taxon>
        <taxon>core chlorophytes</taxon>
        <taxon>Trebouxiophyceae</taxon>
        <taxon>Trebouxiophyceae incertae sedis</taxon>
        <taxon>Coccomyxaceae</taxon>
        <taxon>Coccomyxa</taxon>
    </lineage>
</organism>
<evidence type="ECO:0000256" key="5">
    <source>
        <dbReference type="ARBA" id="ARBA00022989"/>
    </source>
</evidence>
<feature type="transmembrane region" description="Helical" evidence="8">
    <location>
        <begin position="321"/>
        <end position="348"/>
    </location>
</feature>
<evidence type="ECO:0000256" key="4">
    <source>
        <dbReference type="ARBA" id="ARBA00022780"/>
    </source>
</evidence>
<dbReference type="NCBIfam" id="TIGR00785">
    <property type="entry name" value="dass"/>
    <property type="match status" value="1"/>
</dbReference>
<evidence type="ECO:0000256" key="6">
    <source>
        <dbReference type="ARBA" id="ARBA00023136"/>
    </source>
</evidence>
<comment type="subcellular location">
    <subcellularLocation>
        <location evidence="1">Plastid</location>
        <location evidence="1">Chloroplast inner membrane</location>
        <topology evidence="1">Multi-pass membrane protein</topology>
    </subcellularLocation>
</comment>
<evidence type="ECO:0000256" key="7">
    <source>
        <dbReference type="SAM" id="MobiDB-lite"/>
    </source>
</evidence>
<feature type="transmembrane region" description="Helical" evidence="8">
    <location>
        <begin position="259"/>
        <end position="281"/>
    </location>
</feature>
<evidence type="ECO:0000313" key="10">
    <source>
        <dbReference type="Proteomes" id="UP001491310"/>
    </source>
</evidence>
<dbReference type="EMBL" id="JALJOT010000008">
    <property type="protein sequence ID" value="KAK9908326.1"/>
    <property type="molecule type" value="Genomic_DNA"/>
</dbReference>
<evidence type="ECO:0000256" key="8">
    <source>
        <dbReference type="SAM" id="Phobius"/>
    </source>
</evidence>
<feature type="region of interest" description="Disordered" evidence="7">
    <location>
        <begin position="1"/>
        <end position="22"/>
    </location>
</feature>
<feature type="transmembrane region" description="Helical" evidence="8">
    <location>
        <begin position="437"/>
        <end position="458"/>
    </location>
</feature>
<feature type="transmembrane region" description="Helical" evidence="8">
    <location>
        <begin position="287"/>
        <end position="309"/>
    </location>
</feature>
<dbReference type="InterPro" id="IPR001898">
    <property type="entry name" value="SLC13A/DASS"/>
</dbReference>
<feature type="transmembrane region" description="Helical" evidence="8">
    <location>
        <begin position="220"/>
        <end position="238"/>
    </location>
</feature>
<proteinExistence type="inferred from homology"/>
<protein>
    <recommendedName>
        <fullName evidence="11">Sodium/sulfate symporter</fullName>
    </recommendedName>
</protein>
<dbReference type="InterPro" id="IPR030676">
    <property type="entry name" value="CitT-rel"/>
</dbReference>
<evidence type="ECO:0000256" key="1">
    <source>
        <dbReference type="ARBA" id="ARBA00004478"/>
    </source>
</evidence>
<feature type="transmembrane region" description="Helical" evidence="8">
    <location>
        <begin position="360"/>
        <end position="377"/>
    </location>
</feature>
<evidence type="ECO:0000256" key="3">
    <source>
        <dbReference type="ARBA" id="ARBA00022692"/>
    </source>
</evidence>
<keyword evidence="10" id="KW-1185">Reference proteome</keyword>
<feature type="compositionally biased region" description="Basic and acidic residues" evidence="7">
    <location>
        <begin position="10"/>
        <end position="22"/>
    </location>
</feature>
<dbReference type="Pfam" id="PF00939">
    <property type="entry name" value="Na_sulph_symp"/>
    <property type="match status" value="2"/>
</dbReference>
<accession>A0ABR2YML7</accession>
<name>A0ABR2YML7_9CHLO</name>
<keyword evidence="3 8" id="KW-0812">Transmembrane</keyword>
<evidence type="ECO:0000256" key="2">
    <source>
        <dbReference type="ARBA" id="ARBA00007349"/>
    </source>
</evidence>
<keyword evidence="4" id="KW-0934">Plastid</keyword>
<evidence type="ECO:0000313" key="9">
    <source>
        <dbReference type="EMBL" id="KAK9908326.1"/>
    </source>
</evidence>
<feature type="transmembrane region" description="Helical" evidence="8">
    <location>
        <begin position="186"/>
        <end position="208"/>
    </location>
</feature>
<keyword evidence="4" id="KW-1001">Plastid inner membrane</keyword>
<gene>
    <name evidence="9" type="ORF">WJX75_006094</name>
</gene>
<feature type="transmembrane region" description="Helical" evidence="8">
    <location>
        <begin position="64"/>
        <end position="97"/>
    </location>
</feature>
<sequence length="469" mass="50307">MGPDGLSGLPKDKDDSAHPGHKAAVDDLEKGVKPIKFLACIVVFLIIRYAVPKPKTLTWPAWQLLAVFVATILGLIIEPLPIGAVALIAQAFILLTGTLKFELAFVAFGANDTIWLIVAAYFFGKAKLVLSPAMPSTTARAGGVFVPIIQSLAVNADSHPFSDSSKRLGAFLTMSQFQVSVASSTMWATGAAQNFLCLSLAASAGVPIPGEWVTWLKGSFLPAAVTFAVIPALVYLCFPPEICKTPEAPHMARLKLKELGPMRAGEIITMTTLLLAVALWISSRFIGLSNVSVAFLALSLHLLFGVLSWRDCLEYTPAWDTLLWFGVVIGMSTNLNTLGVMKLFATFIAKQIPNGIGQLPAFWILSLIYYVIHYLFASQTAHVAALYTPFLQTMLAAGVDPILAALGLAYVSNLFGSITHYASGQAAAYYGAGYLKILPTFIIGGIFGIGNLAVWFFLGAGWQKAVKIF</sequence>
<comment type="similarity">
    <text evidence="2">Belongs to the SLC13A/DASS transporter (TC 2.A.47) family. DIT1 subfamily.</text>
</comment>
<reference evidence="9 10" key="1">
    <citation type="journal article" date="2024" name="Nat. Commun.">
        <title>Phylogenomics reveals the evolutionary origins of lichenization in chlorophyte algae.</title>
        <authorList>
            <person name="Puginier C."/>
            <person name="Libourel C."/>
            <person name="Otte J."/>
            <person name="Skaloud P."/>
            <person name="Haon M."/>
            <person name="Grisel S."/>
            <person name="Petersen M."/>
            <person name="Berrin J.G."/>
            <person name="Delaux P.M."/>
            <person name="Dal Grande F."/>
            <person name="Keller J."/>
        </authorList>
    </citation>
    <scope>NUCLEOTIDE SEQUENCE [LARGE SCALE GENOMIC DNA]</scope>
    <source>
        <strain evidence="9 10">SAG 216-7</strain>
    </source>
</reference>
<dbReference type="PANTHER" id="PTHR42826">
    <property type="entry name" value="DICARBOXYLATE TRANSPORTER 2.1, CHLOROPLASTIC"/>
    <property type="match status" value="1"/>
</dbReference>
<dbReference type="Proteomes" id="UP001491310">
    <property type="component" value="Unassembled WGS sequence"/>
</dbReference>
<keyword evidence="6 8" id="KW-0472">Membrane</keyword>